<dbReference type="GO" id="GO:0016887">
    <property type="term" value="F:ATP hydrolysis activity"/>
    <property type="evidence" value="ECO:0000318"/>
    <property type="project" value="GO_Central"/>
</dbReference>
<protein>
    <submittedName>
        <fullName evidence="4">Protein CBG03934</fullName>
    </submittedName>
</protein>
<dbReference type="WormBase" id="CBG03934">
    <property type="protein sequence ID" value="CBP29231"/>
    <property type="gene ID" value="WBGene00026696"/>
</dbReference>
<keyword evidence="3" id="KW-0067">ATP-binding</keyword>
<dbReference type="FunFam" id="3.40.50.300:FF:004916">
    <property type="entry name" value="Protein CBG03934"/>
    <property type="match status" value="1"/>
</dbReference>
<dbReference type="OMA" id="ARRFINM"/>
<dbReference type="SUPFAM" id="SSF52540">
    <property type="entry name" value="P-loop containing nucleoside triphosphate hydrolases"/>
    <property type="match status" value="1"/>
</dbReference>
<dbReference type="eggNOG" id="KOG2383">
    <property type="taxonomic scope" value="Eukaryota"/>
</dbReference>
<evidence type="ECO:0000313" key="5">
    <source>
        <dbReference type="Proteomes" id="UP000008549"/>
    </source>
</evidence>
<dbReference type="AlphaFoldDB" id="A8WVS9"/>
<dbReference type="NCBIfam" id="NF040713">
    <property type="entry name" value="ZapE"/>
    <property type="match status" value="2"/>
</dbReference>
<dbReference type="HOGENOM" id="CLU_008681_3_0_1"/>
<reference evidence="4 5" key="1">
    <citation type="journal article" date="2003" name="PLoS Biol.">
        <title>The genome sequence of Caenorhabditis briggsae: a platform for comparative genomics.</title>
        <authorList>
            <person name="Stein L.D."/>
            <person name="Bao Z."/>
            <person name="Blasiar D."/>
            <person name="Blumenthal T."/>
            <person name="Brent M.R."/>
            <person name="Chen N."/>
            <person name="Chinwalla A."/>
            <person name="Clarke L."/>
            <person name="Clee C."/>
            <person name="Coghlan A."/>
            <person name="Coulson A."/>
            <person name="D'Eustachio P."/>
            <person name="Fitch D.H."/>
            <person name="Fulton L.A."/>
            <person name="Fulton R.E."/>
            <person name="Griffiths-Jones S."/>
            <person name="Harris T.W."/>
            <person name="Hillier L.W."/>
            <person name="Kamath R."/>
            <person name="Kuwabara P.E."/>
            <person name="Mardis E.R."/>
            <person name="Marra M.A."/>
            <person name="Miner T.L."/>
            <person name="Minx P."/>
            <person name="Mullikin J.C."/>
            <person name="Plumb R.W."/>
            <person name="Rogers J."/>
            <person name="Schein J.E."/>
            <person name="Sohrmann M."/>
            <person name="Spieth J."/>
            <person name="Stajich J.E."/>
            <person name="Wei C."/>
            <person name="Willey D."/>
            <person name="Wilson R.K."/>
            <person name="Durbin R."/>
            <person name="Waterston R.H."/>
        </authorList>
    </citation>
    <scope>NUCLEOTIDE SEQUENCE [LARGE SCALE GENOMIC DNA]</scope>
    <source>
        <strain evidence="4 5">AF16</strain>
    </source>
</reference>
<evidence type="ECO:0000313" key="4">
    <source>
        <dbReference type="EMBL" id="CAP24742.2"/>
    </source>
</evidence>
<accession>A8WVS9</accession>
<dbReference type="InParanoid" id="A8WVS9"/>
<dbReference type="PANTHER" id="PTHR12169">
    <property type="entry name" value="ATPASE N2B"/>
    <property type="match status" value="1"/>
</dbReference>
<comment type="similarity">
    <text evidence="1">Belongs to the AFG1 ATPase family.</text>
</comment>
<evidence type="ECO:0000256" key="2">
    <source>
        <dbReference type="ARBA" id="ARBA00022741"/>
    </source>
</evidence>
<keyword evidence="2" id="KW-0547">Nucleotide-binding</keyword>
<dbReference type="GO" id="GO:0005737">
    <property type="term" value="C:cytoplasm"/>
    <property type="evidence" value="ECO:0000318"/>
    <property type="project" value="GO_Central"/>
</dbReference>
<keyword evidence="5" id="KW-1185">Reference proteome</keyword>
<dbReference type="FunCoup" id="A8WVS9">
    <property type="interactions" value="2981"/>
</dbReference>
<dbReference type="Gene3D" id="3.40.50.300">
    <property type="entry name" value="P-loop containing nucleotide triphosphate hydrolases"/>
    <property type="match status" value="1"/>
</dbReference>
<proteinExistence type="inferred from homology"/>
<name>A8WVS9_CAEBR</name>
<evidence type="ECO:0000256" key="1">
    <source>
        <dbReference type="ARBA" id="ARBA00010322"/>
    </source>
</evidence>
<organism evidence="4 5">
    <name type="scientific">Caenorhabditis briggsae</name>
    <dbReference type="NCBI Taxonomy" id="6238"/>
    <lineage>
        <taxon>Eukaryota</taxon>
        <taxon>Metazoa</taxon>
        <taxon>Ecdysozoa</taxon>
        <taxon>Nematoda</taxon>
        <taxon>Chromadorea</taxon>
        <taxon>Rhabditida</taxon>
        <taxon>Rhabditina</taxon>
        <taxon>Rhabditomorpha</taxon>
        <taxon>Rhabditoidea</taxon>
        <taxon>Rhabditidae</taxon>
        <taxon>Peloderinae</taxon>
        <taxon>Caenorhabditis</taxon>
    </lineage>
</organism>
<dbReference type="STRING" id="6238.A8WVS9"/>
<gene>
    <name evidence="4 6" type="ORF">CBG03934</name>
    <name evidence="4" type="ORF">CBG_03934</name>
</gene>
<dbReference type="InterPro" id="IPR027417">
    <property type="entry name" value="P-loop_NTPase"/>
</dbReference>
<dbReference type="Proteomes" id="UP000008549">
    <property type="component" value="Unassembled WGS sequence"/>
</dbReference>
<dbReference type="KEGG" id="cbr:CBG_03934"/>
<evidence type="ECO:0000256" key="3">
    <source>
        <dbReference type="ARBA" id="ARBA00022840"/>
    </source>
</evidence>
<dbReference type="PANTHER" id="PTHR12169:SF6">
    <property type="entry name" value="AFG1-LIKE ATPASE"/>
    <property type="match status" value="1"/>
</dbReference>
<reference evidence="4 5" key="2">
    <citation type="journal article" date="2011" name="PLoS Genet.">
        <title>Caenorhabditis briggsae recombinant inbred line genotypes reveal inter-strain incompatibility and the evolution of recombination.</title>
        <authorList>
            <person name="Ross J.A."/>
            <person name="Koboldt D.C."/>
            <person name="Staisch J.E."/>
            <person name="Chamberlin H.M."/>
            <person name="Gupta B.P."/>
            <person name="Miller R.D."/>
            <person name="Baird S.E."/>
            <person name="Haag E.S."/>
        </authorList>
    </citation>
    <scope>NUCLEOTIDE SEQUENCE [LARGE SCALE GENOMIC DNA]</scope>
    <source>
        <strain evidence="4 5">AF16</strain>
    </source>
</reference>
<dbReference type="CTD" id="8581348"/>
<dbReference type="Pfam" id="PF03969">
    <property type="entry name" value="AFG1_ATPase"/>
    <property type="match status" value="2"/>
</dbReference>
<dbReference type="GO" id="GO:0005739">
    <property type="term" value="C:mitochondrion"/>
    <property type="evidence" value="ECO:0000318"/>
    <property type="project" value="GO_Central"/>
</dbReference>
<sequence>MLSPLRRRTQTHQIQRFLVTLSDVYSKKVNEGALKEDDYQRKMIVDFDRLRKEIETYQPSNVSKSSEKSSTGFWKMFQKSKTEDASTTNSPRGIYLYGSVGCGKTMLMDLFFENCPITKKRRVHFNDFMQNVHKRMHELKMQSNEARGKFDPVPVIVDEIMETTNLLCFDEFRFVSLKTILPHVNWIFQVTDIADAMILKRFFSMLFERGLVMVATSNRAPSELYKNGLQRHQFVPFITILEDKCASLALDSGMDYRRSASGDGNPIYFHGDDANNQCDIVFKQSAANETDNVRSKTLEILGRRVVVEKCCGGVADIDFKELCMTAKGAADYLVYARVFHTVIVRNVPVMNQDMWNAMRRFITMIDTFYDQKVRVVIGAAAPLDELFQFESHNVSHDALSDSKRILMDDLGIKSDHEGMSANVFSGDEEAFAYSRTVSRLYEMQTEKYRRHRRPYNSIESSI</sequence>
<dbReference type="EMBL" id="HE600906">
    <property type="protein sequence ID" value="CAP24742.2"/>
    <property type="molecule type" value="Genomic_DNA"/>
</dbReference>
<dbReference type="GeneID" id="8581348"/>
<evidence type="ECO:0000313" key="6">
    <source>
        <dbReference type="WormBase" id="CBG03934"/>
    </source>
</evidence>
<dbReference type="InterPro" id="IPR005654">
    <property type="entry name" value="ATPase_AFG1-like"/>
</dbReference>
<dbReference type="GO" id="GO:0005524">
    <property type="term" value="F:ATP binding"/>
    <property type="evidence" value="ECO:0007669"/>
    <property type="project" value="UniProtKB-KW"/>
</dbReference>
<dbReference type="RefSeq" id="XP_045092527.1">
    <property type="nucleotide sequence ID" value="XM_045244533.1"/>
</dbReference>